<dbReference type="AlphaFoldDB" id="A0AA94PSS1"/>
<comment type="caution">
    <text evidence="3">The sequence shown here is derived from an EMBL/GenBank/DDBJ whole genome shotgun (WGS) entry which is preliminary data.</text>
</comment>
<dbReference type="InterPro" id="IPR011010">
    <property type="entry name" value="DNA_brk_join_enz"/>
</dbReference>
<dbReference type="Gene3D" id="1.10.443.10">
    <property type="entry name" value="Intergrase catalytic core"/>
    <property type="match status" value="1"/>
</dbReference>
<dbReference type="RefSeq" id="WP_158509881.1">
    <property type="nucleotide sequence ID" value="NZ_CP014206.1"/>
</dbReference>
<evidence type="ECO:0000313" key="3">
    <source>
        <dbReference type="EMBL" id="TDT92277.1"/>
    </source>
</evidence>
<dbReference type="InterPro" id="IPR002104">
    <property type="entry name" value="Integrase_catalytic"/>
</dbReference>
<dbReference type="SUPFAM" id="SSF56349">
    <property type="entry name" value="DNA breaking-rejoining enzymes"/>
    <property type="match status" value="1"/>
</dbReference>
<dbReference type="CDD" id="cd00397">
    <property type="entry name" value="DNA_BRE_C"/>
    <property type="match status" value="1"/>
</dbReference>
<keyword evidence="1" id="KW-0233">DNA recombination</keyword>
<reference evidence="3 4" key="1">
    <citation type="submission" date="2019-03" db="EMBL/GenBank/DDBJ databases">
        <title>Genomic Encyclopedia of Type Strains, Phase IV (KMG-IV): sequencing the most valuable type-strain genomes for metagenomic binning, comparative biology and taxonomic classification.</title>
        <authorList>
            <person name="Goeker M."/>
        </authorList>
    </citation>
    <scope>NUCLEOTIDE SEQUENCE [LARGE SCALE GENOMIC DNA]</scope>
    <source>
        <strain evidence="3 4">DSM 101483</strain>
    </source>
</reference>
<sequence>MPVLVAPDGSVPALPAFYVTSICRPKDSSSTMKIKLTSIKHFYQWADLCGIDLDERFSRREVLTPIEIDSLIYACSLQFKCMLSNFNIASGASTRRGVVSLNPQQEMKSVNAATHYSRLRQIHAYTDWFFLESIKNMDPRSSAYKEALSNKHNMLSWLKERTPKATVVGGNSLVPPKGFDLSVQQRIMEVIESDHPENPWKNDFVKIRNQLYITICLALGIRLGETLKIKTEDVVLSGKTPHIAIRRRVDDPKDKRKRAPKVKTKERPLAIGRDWYPLLRLYIDKYWRRMRNARKHGYLFVSRYGNEFSYEAAMKIFYQLRQKVPGMPDNLTQHLIRHAWNERFSEAGEAKGTPHDVMMESRRFLMGWSVNSRMPDLYDRRFTIRKADEISLEMQDNFFKKDSKE</sequence>
<gene>
    <name evidence="3" type="ORF">EDC59_101683</name>
</gene>
<dbReference type="PROSITE" id="PS51898">
    <property type="entry name" value="TYR_RECOMBINASE"/>
    <property type="match status" value="1"/>
</dbReference>
<dbReference type="EMBL" id="SOBK01000001">
    <property type="protein sequence ID" value="TDT92277.1"/>
    <property type="molecule type" value="Genomic_DNA"/>
</dbReference>
<dbReference type="InterPro" id="IPR013762">
    <property type="entry name" value="Integrase-like_cat_sf"/>
</dbReference>
<dbReference type="GO" id="GO:0003677">
    <property type="term" value="F:DNA binding"/>
    <property type="evidence" value="ECO:0007669"/>
    <property type="project" value="InterPro"/>
</dbReference>
<evidence type="ECO:0000313" key="4">
    <source>
        <dbReference type="Proteomes" id="UP000295506"/>
    </source>
</evidence>
<dbReference type="Proteomes" id="UP000295506">
    <property type="component" value="Unassembled WGS sequence"/>
</dbReference>
<evidence type="ECO:0000259" key="2">
    <source>
        <dbReference type="PROSITE" id="PS51898"/>
    </source>
</evidence>
<protein>
    <submittedName>
        <fullName evidence="3">Phage integrase family protein</fullName>
    </submittedName>
</protein>
<accession>A0AA94PSS1</accession>
<evidence type="ECO:0000256" key="1">
    <source>
        <dbReference type="ARBA" id="ARBA00023172"/>
    </source>
</evidence>
<dbReference type="GO" id="GO:0015074">
    <property type="term" value="P:DNA integration"/>
    <property type="evidence" value="ECO:0007669"/>
    <property type="project" value="InterPro"/>
</dbReference>
<name>A0AA94PSS1_9BACT</name>
<proteinExistence type="predicted"/>
<organism evidence="3 4">
    <name type="scientific">Pseudodesulfovibrio indicus</name>
    <dbReference type="NCBI Taxonomy" id="1716143"/>
    <lineage>
        <taxon>Bacteria</taxon>
        <taxon>Pseudomonadati</taxon>
        <taxon>Thermodesulfobacteriota</taxon>
        <taxon>Desulfovibrionia</taxon>
        <taxon>Desulfovibrionales</taxon>
        <taxon>Desulfovibrionaceae</taxon>
    </lineage>
</organism>
<feature type="domain" description="Tyr recombinase" evidence="2">
    <location>
        <begin position="174"/>
        <end position="391"/>
    </location>
</feature>
<dbReference type="Pfam" id="PF00589">
    <property type="entry name" value="Phage_integrase"/>
    <property type="match status" value="1"/>
</dbReference>
<dbReference type="GO" id="GO:0006310">
    <property type="term" value="P:DNA recombination"/>
    <property type="evidence" value="ECO:0007669"/>
    <property type="project" value="UniProtKB-KW"/>
</dbReference>